<dbReference type="InterPro" id="IPR015424">
    <property type="entry name" value="PyrdxlP-dep_Trfase"/>
</dbReference>
<dbReference type="InterPro" id="IPR015421">
    <property type="entry name" value="PyrdxlP-dep_Trfase_major"/>
</dbReference>
<proteinExistence type="predicted"/>
<dbReference type="Gene3D" id="3.90.1150.10">
    <property type="entry name" value="Aspartate Aminotransferase, domain 1"/>
    <property type="match status" value="1"/>
</dbReference>
<keyword evidence="3 6" id="KW-0808">Transferase</keyword>
<keyword evidence="7" id="KW-1185">Reference proteome</keyword>
<comment type="cofactor">
    <cofactor evidence="1">
        <name>pyridoxal 5'-phosphate</name>
        <dbReference type="ChEBI" id="CHEBI:597326"/>
    </cofactor>
</comment>
<evidence type="ECO:0000256" key="3">
    <source>
        <dbReference type="ARBA" id="ARBA00022679"/>
    </source>
</evidence>
<dbReference type="Gene3D" id="3.40.640.10">
    <property type="entry name" value="Type I PLP-dependent aspartate aminotransferase-like (Major domain)"/>
    <property type="match status" value="1"/>
</dbReference>
<protein>
    <submittedName>
        <fullName evidence="6">Transcriptional regulator, GntR family domain</fullName>
        <ecNumber evidence="6">2.6.1.1</ecNumber>
    </submittedName>
</protein>
<evidence type="ECO:0000313" key="6">
    <source>
        <dbReference type="EMBL" id="AIY18954.1"/>
    </source>
</evidence>
<evidence type="ECO:0000256" key="2">
    <source>
        <dbReference type="ARBA" id="ARBA00022576"/>
    </source>
</evidence>
<dbReference type="STRING" id="2045.KR76_23175"/>
<evidence type="ECO:0000259" key="5">
    <source>
        <dbReference type="Pfam" id="PF00155"/>
    </source>
</evidence>
<dbReference type="PANTHER" id="PTHR42790">
    <property type="entry name" value="AMINOTRANSFERASE"/>
    <property type="match status" value="1"/>
</dbReference>
<dbReference type="eggNOG" id="COG1167">
    <property type="taxonomic scope" value="Bacteria"/>
</dbReference>
<evidence type="ECO:0000313" key="7">
    <source>
        <dbReference type="Proteomes" id="UP000030300"/>
    </source>
</evidence>
<gene>
    <name evidence="6" type="ORF">KR76_23175</name>
</gene>
<dbReference type="GO" id="GO:0030170">
    <property type="term" value="F:pyridoxal phosphate binding"/>
    <property type="evidence" value="ECO:0007669"/>
    <property type="project" value="InterPro"/>
</dbReference>
<feature type="domain" description="Aminotransferase class I/classII large" evidence="5">
    <location>
        <begin position="89"/>
        <end position="408"/>
    </location>
</feature>
<dbReference type="GeneID" id="96611677"/>
<dbReference type="InterPro" id="IPR015422">
    <property type="entry name" value="PyrdxlP-dep_Trfase_small"/>
</dbReference>
<dbReference type="EMBL" id="CP009896">
    <property type="protein sequence ID" value="AIY18954.1"/>
    <property type="molecule type" value="Genomic_DNA"/>
</dbReference>
<dbReference type="GO" id="GO:1901605">
    <property type="term" value="P:alpha-amino acid metabolic process"/>
    <property type="evidence" value="ECO:0007669"/>
    <property type="project" value="TreeGrafter"/>
</dbReference>
<dbReference type="PANTHER" id="PTHR42790:SF19">
    <property type="entry name" value="KYNURENINE_ALPHA-AMINOADIPATE AMINOTRANSFERASE, MITOCHONDRIAL"/>
    <property type="match status" value="1"/>
</dbReference>
<dbReference type="CDD" id="cd00609">
    <property type="entry name" value="AAT_like"/>
    <property type="match status" value="1"/>
</dbReference>
<evidence type="ECO:0000256" key="1">
    <source>
        <dbReference type="ARBA" id="ARBA00001933"/>
    </source>
</evidence>
<dbReference type="SUPFAM" id="SSF53383">
    <property type="entry name" value="PLP-dependent transferases"/>
    <property type="match status" value="1"/>
</dbReference>
<dbReference type="EC" id="2.6.1.1" evidence="6"/>
<accession>A0A0A1DNM6</accession>
<dbReference type="InterPro" id="IPR050859">
    <property type="entry name" value="Class-I_PLP-dep_aminotransf"/>
</dbReference>
<keyword evidence="4" id="KW-0663">Pyridoxal phosphate</keyword>
<dbReference type="RefSeq" id="WP_038681702.1">
    <property type="nucleotide sequence ID" value="NZ_BJMC01000014.1"/>
</dbReference>
<dbReference type="Proteomes" id="UP000030300">
    <property type="component" value="Chromosome"/>
</dbReference>
<dbReference type="GO" id="GO:0004069">
    <property type="term" value="F:L-aspartate:2-oxoglutarate aminotransferase activity"/>
    <property type="evidence" value="ECO:0007669"/>
    <property type="project" value="UniProtKB-EC"/>
</dbReference>
<organism evidence="6 7">
    <name type="scientific">Nocardioides simplex</name>
    <name type="common">Arthrobacter simplex</name>
    <dbReference type="NCBI Taxonomy" id="2045"/>
    <lineage>
        <taxon>Bacteria</taxon>
        <taxon>Bacillati</taxon>
        <taxon>Actinomycetota</taxon>
        <taxon>Actinomycetes</taxon>
        <taxon>Propionibacteriales</taxon>
        <taxon>Nocardioidaceae</taxon>
        <taxon>Pimelobacter</taxon>
    </lineage>
</organism>
<sequence>MTFDPTDKLSDLAAGGPALFFPDPPAQVTFNFDQGIAAEETFPLDDFRRLMGDVLDRDGGRALEYISFGYEEETDQIVYLPSYIELMLGHTGLREEVARWIGKTQQVEGLGADNLILTSGSVQAIALAVNALVNPGDGVLVEKATFPYAMRFMQMRGADIRTVEIDEHGLVVESLVERLEEMRRDGVTPKLLYVIPTFQLPTCVVMPEDRRRRLLEVAEEYDFVILEDSIYADLRYGGDPVPSLLSMDTDGRVIQSHGFSKVLAPALRIGWITAPEPLIHALASVRQDLGVSQWTCRMLEQYLKEGLLDPHIERANAVYRRKRDLAVKAVREHCGGLVSFDVPDGGYYLWLRIADNVDWEKAQHEAAMAGVFCRPGEKFLGQEAGQGYLRLAYSHAPDHELERGIKALGEAIVANAR</sequence>
<dbReference type="KEGG" id="psim:KR76_23175"/>
<name>A0A0A1DNM6_NOCSI</name>
<dbReference type="OrthoDB" id="199743at2"/>
<keyword evidence="2 6" id="KW-0032">Aminotransferase</keyword>
<dbReference type="AlphaFoldDB" id="A0A0A1DNM6"/>
<dbReference type="Pfam" id="PF00155">
    <property type="entry name" value="Aminotran_1_2"/>
    <property type="match status" value="1"/>
</dbReference>
<dbReference type="HOGENOM" id="CLU_017584_0_6_11"/>
<dbReference type="InterPro" id="IPR004839">
    <property type="entry name" value="Aminotransferase_I/II_large"/>
</dbReference>
<reference evidence="6 7" key="1">
    <citation type="journal article" date="2015" name="Genome Announc.">
        <title>Complete Genome Sequence of Steroid-Transforming Nocardioides simplex VKM Ac-2033D.</title>
        <authorList>
            <person name="Shtratnikova V.Y."/>
            <person name="Schelkunov M.I."/>
            <person name="Pekov Y.A."/>
            <person name="Fokina V.V."/>
            <person name="Logacheva M.D."/>
            <person name="Sokolov S.L."/>
            <person name="Bragin E.Y."/>
            <person name="Ashapkin V.V."/>
            <person name="Donova M.V."/>
        </authorList>
    </citation>
    <scope>NUCLEOTIDE SEQUENCE [LARGE SCALE GENOMIC DNA]</scope>
    <source>
        <strain evidence="6 7">VKM Ac-2033D</strain>
    </source>
</reference>
<evidence type="ECO:0000256" key="4">
    <source>
        <dbReference type="ARBA" id="ARBA00022898"/>
    </source>
</evidence>